<evidence type="ECO:0000256" key="8">
    <source>
        <dbReference type="ARBA" id="ARBA00023180"/>
    </source>
</evidence>
<keyword evidence="14" id="KW-1185">Reference proteome</keyword>
<evidence type="ECO:0000256" key="1">
    <source>
        <dbReference type="ARBA" id="ARBA00004651"/>
    </source>
</evidence>
<evidence type="ECO:0000256" key="7">
    <source>
        <dbReference type="ARBA" id="ARBA00023170"/>
    </source>
</evidence>
<feature type="transmembrane region" description="Helical" evidence="10">
    <location>
        <begin position="373"/>
        <end position="390"/>
    </location>
</feature>
<dbReference type="Proteomes" id="UP001152759">
    <property type="component" value="Chromosome 2"/>
</dbReference>
<dbReference type="Pfam" id="PF00060">
    <property type="entry name" value="Lig_chan"/>
    <property type="match status" value="1"/>
</dbReference>
<evidence type="ECO:0000256" key="9">
    <source>
        <dbReference type="SAM" id="MobiDB-lite"/>
    </source>
</evidence>
<feature type="transmembrane region" description="Helical" evidence="10">
    <location>
        <begin position="582"/>
        <end position="600"/>
    </location>
</feature>
<feature type="region of interest" description="Disordered" evidence="9">
    <location>
        <begin position="614"/>
        <end position="656"/>
    </location>
</feature>
<evidence type="ECO:0000256" key="6">
    <source>
        <dbReference type="ARBA" id="ARBA00023136"/>
    </source>
</evidence>
<feature type="domain" description="Ionotropic glutamate receptor C-terminal" evidence="11">
    <location>
        <begin position="341"/>
        <end position="590"/>
    </location>
</feature>
<evidence type="ECO:0000259" key="11">
    <source>
        <dbReference type="Pfam" id="PF00060"/>
    </source>
</evidence>
<sequence>MVANYFSSPGVERETVILITCSFNDELLWQRHLFDIDHPFYTGRGGLNEKCELSREALTFTYRRLGVYVDYDCECAKHAISQLSTLRFFIVYIIDRQIYACNSDALDGRNVGGYNFTTSSISWLFWSTKLNETNLNSLPINLRLYSEAKFALGDTEGMKLFDIYRIHEGMPIESVLAASWDTAVGLVWHLQEDTYRRRINFRDIVLQGGLAVVDYNLSDPNLFETLRNHNQDKSKETIARVFYTAWDLVQEIHNFSLNITVIPNVGYTKKIDGNYDGLIGLLQTGRIDFAISGLGMLDFRIGIIDYNNLPIWNFRSCFFFLQPRFLERSTLLVYPFRGIVWLTSFLVMLMSLIFVSVVAVFDKSMRMSIGSALLYFSAIFSQQGAVLTSQWVSGRLVLLISLIFGYILLNYYSGQIVSEVLSRSPSTINTFSQLLSSPLLLAADKVPPYLKVRYKTQRSHHIPEIGVKVEKTGGYLNVEEGMEVVRGSLYAFETEASRGYYLIDKTYTQAEICSVGEISMPTVESFIALKYQSPFKQPISTTVMVLNERGLLKRLNNLWRYPKPQCSGTTNLVPVDLENASIAFYILLSGAIIGCATFLVENYVSNSLHGASMTSEAESKTSERAGAGAGRGDATRDEISARTGVESCGPSSLPAK</sequence>
<dbReference type="GO" id="GO:0015276">
    <property type="term" value="F:ligand-gated monoatomic ion channel activity"/>
    <property type="evidence" value="ECO:0007669"/>
    <property type="project" value="InterPro"/>
</dbReference>
<protein>
    <recommendedName>
        <fullName evidence="15">Ionotropic receptor</fullName>
    </recommendedName>
</protein>
<keyword evidence="3" id="KW-1003">Cell membrane</keyword>
<comment type="similarity">
    <text evidence="2">Belongs to the glutamate-gated ion channel (TC 1.A.10.1) family.</text>
</comment>
<dbReference type="Gene3D" id="3.40.190.10">
    <property type="entry name" value="Periplasmic binding protein-like II"/>
    <property type="match status" value="3"/>
</dbReference>
<proteinExistence type="inferred from homology"/>
<evidence type="ECO:0000313" key="13">
    <source>
        <dbReference type="EMBL" id="CAH0384551.1"/>
    </source>
</evidence>
<dbReference type="Pfam" id="PF24576">
    <property type="entry name" value="IR75A_N"/>
    <property type="match status" value="1"/>
</dbReference>
<evidence type="ECO:0000256" key="5">
    <source>
        <dbReference type="ARBA" id="ARBA00022989"/>
    </source>
</evidence>
<dbReference type="InterPro" id="IPR052192">
    <property type="entry name" value="Insect_Ionotropic_Sensory_Rcpt"/>
</dbReference>
<evidence type="ECO:0000256" key="2">
    <source>
        <dbReference type="ARBA" id="ARBA00008685"/>
    </source>
</evidence>
<dbReference type="Gene3D" id="1.10.287.70">
    <property type="match status" value="1"/>
</dbReference>
<evidence type="ECO:0000313" key="14">
    <source>
        <dbReference type="Proteomes" id="UP001152759"/>
    </source>
</evidence>
<dbReference type="InterPro" id="IPR001320">
    <property type="entry name" value="Iontro_rcpt_C"/>
</dbReference>
<dbReference type="EMBL" id="OU963863">
    <property type="protein sequence ID" value="CAH0384551.1"/>
    <property type="molecule type" value="Genomic_DNA"/>
</dbReference>
<evidence type="ECO:0000256" key="10">
    <source>
        <dbReference type="SAM" id="Phobius"/>
    </source>
</evidence>
<dbReference type="PANTHER" id="PTHR42643">
    <property type="entry name" value="IONOTROPIC RECEPTOR 20A-RELATED"/>
    <property type="match status" value="1"/>
</dbReference>
<keyword evidence="5 10" id="KW-1133">Transmembrane helix</keyword>
<feature type="transmembrane region" description="Helical" evidence="10">
    <location>
        <begin position="338"/>
        <end position="361"/>
    </location>
</feature>
<feature type="transmembrane region" description="Helical" evidence="10">
    <location>
        <begin position="396"/>
        <end position="413"/>
    </location>
</feature>
<organism evidence="13 14">
    <name type="scientific">Bemisia tabaci</name>
    <name type="common">Sweetpotato whitefly</name>
    <name type="synonym">Aleurodes tabaci</name>
    <dbReference type="NCBI Taxonomy" id="7038"/>
    <lineage>
        <taxon>Eukaryota</taxon>
        <taxon>Metazoa</taxon>
        <taxon>Ecdysozoa</taxon>
        <taxon>Arthropoda</taxon>
        <taxon>Hexapoda</taxon>
        <taxon>Insecta</taxon>
        <taxon>Pterygota</taxon>
        <taxon>Neoptera</taxon>
        <taxon>Paraneoptera</taxon>
        <taxon>Hemiptera</taxon>
        <taxon>Sternorrhyncha</taxon>
        <taxon>Aleyrodoidea</taxon>
        <taxon>Aleyrodidae</taxon>
        <taxon>Aleyrodinae</taxon>
        <taxon>Bemisia</taxon>
    </lineage>
</organism>
<evidence type="ECO:0000256" key="3">
    <source>
        <dbReference type="ARBA" id="ARBA00022475"/>
    </source>
</evidence>
<name>A0A9P0A2T0_BEMTA</name>
<feature type="domain" description="Ionotropic receptor 75a N-terminal" evidence="12">
    <location>
        <begin position="57"/>
        <end position="209"/>
    </location>
</feature>
<dbReference type="GO" id="GO:0050906">
    <property type="term" value="P:detection of stimulus involved in sensory perception"/>
    <property type="evidence" value="ECO:0007669"/>
    <property type="project" value="UniProtKB-ARBA"/>
</dbReference>
<gene>
    <name evidence="13" type="ORF">BEMITA_LOCUS3862</name>
</gene>
<comment type="subcellular location">
    <subcellularLocation>
        <location evidence="1">Cell membrane</location>
        <topology evidence="1">Multi-pass membrane protein</topology>
    </subcellularLocation>
</comment>
<keyword evidence="4 10" id="KW-0812">Transmembrane</keyword>
<accession>A0A9P0A2T0</accession>
<dbReference type="AlphaFoldDB" id="A0A9P0A2T0"/>
<reference evidence="13" key="1">
    <citation type="submission" date="2021-12" db="EMBL/GenBank/DDBJ databases">
        <authorList>
            <person name="King R."/>
        </authorList>
    </citation>
    <scope>NUCLEOTIDE SEQUENCE</scope>
</reference>
<dbReference type="SUPFAM" id="SSF53850">
    <property type="entry name" value="Periplasmic binding protein-like II"/>
    <property type="match status" value="1"/>
</dbReference>
<keyword evidence="6 10" id="KW-0472">Membrane</keyword>
<evidence type="ECO:0000256" key="4">
    <source>
        <dbReference type="ARBA" id="ARBA00022692"/>
    </source>
</evidence>
<dbReference type="GO" id="GO:0005886">
    <property type="term" value="C:plasma membrane"/>
    <property type="evidence" value="ECO:0007669"/>
    <property type="project" value="UniProtKB-SubCell"/>
</dbReference>
<dbReference type="PANTHER" id="PTHR42643:SF32">
    <property type="entry name" value="IONOTROPIC RECEPTOR 31A, ISOFORM C-RELATED"/>
    <property type="match status" value="1"/>
</dbReference>
<evidence type="ECO:0000259" key="12">
    <source>
        <dbReference type="Pfam" id="PF24576"/>
    </source>
</evidence>
<dbReference type="InterPro" id="IPR057074">
    <property type="entry name" value="IR75A_N"/>
</dbReference>
<keyword evidence="7" id="KW-0675">Receptor</keyword>
<keyword evidence="8" id="KW-0325">Glycoprotein</keyword>
<evidence type="ECO:0008006" key="15">
    <source>
        <dbReference type="Google" id="ProtNLM"/>
    </source>
</evidence>